<feature type="domain" description="DD-carboxypeptidase/endopeptidase Mpg-like N-terminal" evidence="10">
    <location>
        <begin position="64"/>
        <end position="124"/>
    </location>
</feature>
<evidence type="ECO:0000259" key="8">
    <source>
        <dbReference type="Pfam" id="PF01551"/>
    </source>
</evidence>
<dbReference type="GO" id="GO:0006508">
    <property type="term" value="P:proteolysis"/>
    <property type="evidence" value="ECO:0007669"/>
    <property type="project" value="UniProtKB-KW"/>
</dbReference>
<sequence length="437" mass="47398">MTRVTDPRFNKVAIAVAVTLTFAAVTAFGVAPLGEAQLPTPETIVESVSLEPEVAEVGDRFVQTERIRRGETVASLLERLGAADAEFLKFAASDPVARRMLQLYAGRSVTAEVDGMGRVQSLQYRYGSLVIDGKENATRLTIRRQGDAFVAVDEPVPLDRHTAMAAVTINSSLFAATDAAGVPDAIASKVADILDSEIDFRRDLRRGAELRVVYETVREADSLEGPVGARVLAVQLINDGKRHDALWFERGNDGKGEFFGFDGRSMKRSFLRSPIEFSRVSSGFSNARQHPVFGDVRAHKGTDFAAPSGTPVRASGNGVVDFAGQQRGYGNVVILEHRNGVQTLYAHLRGFASGLKKGDKVDQGEIIGYVGATGWATGPHLHYEFMVNGQQMDPMKVAMPDSEPLSPAERARFAAHAEQTSVQLAQLDPLRLAARFE</sequence>
<evidence type="ECO:0000256" key="5">
    <source>
        <dbReference type="ARBA" id="ARBA00022801"/>
    </source>
</evidence>
<evidence type="ECO:0000256" key="3">
    <source>
        <dbReference type="ARBA" id="ARBA00022670"/>
    </source>
</evidence>
<evidence type="ECO:0000256" key="2">
    <source>
        <dbReference type="ARBA" id="ARBA00004196"/>
    </source>
</evidence>
<keyword evidence="5" id="KW-0378">Hydrolase</keyword>
<dbReference type="Pfam" id="PF19425">
    <property type="entry name" value="Csd3_N2"/>
    <property type="match status" value="1"/>
</dbReference>
<comment type="cofactor">
    <cofactor evidence="1">
        <name>Zn(2+)</name>
        <dbReference type="ChEBI" id="CHEBI:29105"/>
    </cofactor>
</comment>
<evidence type="ECO:0000259" key="10">
    <source>
        <dbReference type="Pfam" id="PF22310"/>
    </source>
</evidence>
<evidence type="ECO:0000256" key="6">
    <source>
        <dbReference type="ARBA" id="ARBA00022833"/>
    </source>
</evidence>
<gene>
    <name evidence="11" type="ORF">FHP08_10110</name>
</gene>
<dbReference type="SUPFAM" id="SSF51261">
    <property type="entry name" value="Duplicated hybrid motif"/>
    <property type="match status" value="1"/>
</dbReference>
<reference evidence="11 12" key="1">
    <citation type="submission" date="2019-06" db="EMBL/GenBank/DDBJ databases">
        <title>Quisquiliibacterium sp. nov., isolated from a maize field.</title>
        <authorList>
            <person name="Lin S.-Y."/>
            <person name="Tsai C.-F."/>
            <person name="Young C.-C."/>
        </authorList>
    </citation>
    <scope>NUCLEOTIDE SEQUENCE [LARGE SCALE GENOMIC DNA]</scope>
    <source>
        <strain evidence="11 12">CC-CFT501</strain>
    </source>
</reference>
<organism evidence="11 12">
    <name type="scientific">Zeimonas arvi</name>
    <dbReference type="NCBI Taxonomy" id="2498847"/>
    <lineage>
        <taxon>Bacteria</taxon>
        <taxon>Pseudomonadati</taxon>
        <taxon>Pseudomonadota</taxon>
        <taxon>Betaproteobacteria</taxon>
        <taxon>Burkholderiales</taxon>
        <taxon>Burkholderiaceae</taxon>
        <taxon>Zeimonas</taxon>
    </lineage>
</organism>
<keyword evidence="4" id="KW-0479">Metal-binding</keyword>
<evidence type="ECO:0000256" key="7">
    <source>
        <dbReference type="ARBA" id="ARBA00023049"/>
    </source>
</evidence>
<evidence type="ECO:0000256" key="4">
    <source>
        <dbReference type="ARBA" id="ARBA00022723"/>
    </source>
</evidence>
<evidence type="ECO:0000259" key="9">
    <source>
        <dbReference type="Pfam" id="PF19425"/>
    </source>
</evidence>
<evidence type="ECO:0000313" key="12">
    <source>
        <dbReference type="Proteomes" id="UP000321548"/>
    </source>
</evidence>
<dbReference type="GO" id="GO:0046872">
    <property type="term" value="F:metal ion binding"/>
    <property type="evidence" value="ECO:0007669"/>
    <property type="project" value="UniProtKB-KW"/>
</dbReference>
<comment type="subcellular location">
    <subcellularLocation>
        <location evidence="2">Cell envelope</location>
    </subcellularLocation>
</comment>
<dbReference type="Proteomes" id="UP000321548">
    <property type="component" value="Unassembled WGS sequence"/>
</dbReference>
<evidence type="ECO:0000256" key="1">
    <source>
        <dbReference type="ARBA" id="ARBA00001947"/>
    </source>
</evidence>
<dbReference type="Gene3D" id="2.70.70.10">
    <property type="entry name" value="Glucose Permease (Domain IIA)"/>
    <property type="match status" value="1"/>
</dbReference>
<dbReference type="InterPro" id="IPR045834">
    <property type="entry name" value="Csd3_N2"/>
</dbReference>
<dbReference type="Pfam" id="PF22310">
    <property type="entry name" value="NMB0315_dom_I"/>
    <property type="match status" value="1"/>
</dbReference>
<feature type="domain" description="Csd3-like second N-terminal" evidence="9">
    <location>
        <begin position="165"/>
        <end position="285"/>
    </location>
</feature>
<name>A0A5C8NZ51_9BURK</name>
<dbReference type="InterPro" id="IPR011055">
    <property type="entry name" value="Dup_hybrid_motif"/>
</dbReference>
<feature type="domain" description="M23ase beta-sheet core" evidence="8">
    <location>
        <begin position="298"/>
        <end position="394"/>
    </location>
</feature>
<dbReference type="InterPro" id="IPR016047">
    <property type="entry name" value="M23ase_b-sheet_dom"/>
</dbReference>
<dbReference type="Pfam" id="PF01551">
    <property type="entry name" value="Peptidase_M23"/>
    <property type="match status" value="1"/>
</dbReference>
<dbReference type="PANTHER" id="PTHR21666">
    <property type="entry name" value="PEPTIDASE-RELATED"/>
    <property type="match status" value="1"/>
</dbReference>
<dbReference type="InterPro" id="IPR050570">
    <property type="entry name" value="Cell_wall_metabolism_enzyme"/>
</dbReference>
<accession>A0A5C8NZ51</accession>
<keyword evidence="12" id="KW-1185">Reference proteome</keyword>
<keyword evidence="7" id="KW-0482">Metalloprotease</keyword>
<dbReference type="CDD" id="cd12797">
    <property type="entry name" value="M23_peptidase"/>
    <property type="match status" value="1"/>
</dbReference>
<dbReference type="InterPro" id="IPR054512">
    <property type="entry name" value="NMB0315-like_N"/>
</dbReference>
<comment type="caution">
    <text evidence="11">The sequence shown here is derived from an EMBL/GenBank/DDBJ whole genome shotgun (WGS) entry which is preliminary data.</text>
</comment>
<dbReference type="RefSeq" id="WP_147704312.1">
    <property type="nucleotide sequence ID" value="NZ_VDUY01000003.1"/>
</dbReference>
<dbReference type="Gene3D" id="3.10.450.350">
    <property type="match status" value="2"/>
</dbReference>
<dbReference type="AlphaFoldDB" id="A0A5C8NZ51"/>
<dbReference type="OrthoDB" id="9815245at2"/>
<dbReference type="GO" id="GO:0004222">
    <property type="term" value="F:metalloendopeptidase activity"/>
    <property type="evidence" value="ECO:0007669"/>
    <property type="project" value="TreeGrafter"/>
</dbReference>
<dbReference type="PANTHER" id="PTHR21666:SF288">
    <property type="entry name" value="CELL DIVISION PROTEIN YTFB"/>
    <property type="match status" value="1"/>
</dbReference>
<proteinExistence type="predicted"/>
<evidence type="ECO:0000313" key="11">
    <source>
        <dbReference type="EMBL" id="TXL66400.1"/>
    </source>
</evidence>
<keyword evidence="6" id="KW-0862">Zinc</keyword>
<dbReference type="EMBL" id="VDUY01000003">
    <property type="protein sequence ID" value="TXL66400.1"/>
    <property type="molecule type" value="Genomic_DNA"/>
</dbReference>
<dbReference type="GO" id="GO:0030313">
    <property type="term" value="C:cell envelope"/>
    <property type="evidence" value="ECO:0007669"/>
    <property type="project" value="UniProtKB-SubCell"/>
</dbReference>
<protein>
    <submittedName>
        <fullName evidence="11">M23 family peptidase</fullName>
    </submittedName>
</protein>
<keyword evidence="3" id="KW-0645">Protease</keyword>